<protein>
    <submittedName>
        <fullName evidence="2">2-hydroxychromene-2-carboxylate isomerase</fullName>
    </submittedName>
    <submittedName>
        <fullName evidence="3">Disulfide bond formation protein DsbA</fullName>
    </submittedName>
</protein>
<name>M2QDB9_9PSEU</name>
<dbReference type="OrthoDB" id="9799122at2"/>
<evidence type="ECO:0000313" key="5">
    <source>
        <dbReference type="Proteomes" id="UP000188551"/>
    </source>
</evidence>
<evidence type="ECO:0000313" key="3">
    <source>
        <dbReference type="EMBL" id="OOC08242.1"/>
    </source>
</evidence>
<dbReference type="PANTHER" id="PTHR13887:SF41">
    <property type="entry name" value="THIOREDOXIN SUPERFAMILY PROTEIN"/>
    <property type="match status" value="1"/>
</dbReference>
<dbReference type="Gene3D" id="3.40.30.10">
    <property type="entry name" value="Glutaredoxin"/>
    <property type="match status" value="1"/>
</dbReference>
<dbReference type="InterPro" id="IPR036249">
    <property type="entry name" value="Thioredoxin-like_sf"/>
</dbReference>
<accession>M2QDB9</accession>
<reference evidence="3 5" key="2">
    <citation type="submission" date="2017-02" db="EMBL/GenBank/DDBJ databases">
        <title>Amycolatopsis azurea DSM 43854 draft genome.</title>
        <authorList>
            <person name="Mayilraj S."/>
        </authorList>
    </citation>
    <scope>NUCLEOTIDE SEQUENCE [LARGE SCALE GENOMIC DNA]</scope>
    <source>
        <strain evidence="3 5">DSM 43854</strain>
    </source>
</reference>
<dbReference type="Proteomes" id="UP000014137">
    <property type="component" value="Unassembled WGS sequence"/>
</dbReference>
<sequence length="212" mass="23282">MRVEVWSDVGCPWCYLGKRRLEKAIGRFEHGGVEVVWRSFQLAPQYPQGAARPLYEALMDQMGGTLAQVRSMVTRVDEPARAEGLTYDFDSAYMCNTFDAHRVAQFAGRHGLGAAAHERLLRALLVDGEILDDTETLVRLAVEIGLDAGETRRVLAGDDYADAVREDAREARRLGADGVPFFVIDRTIGVSGAESADVLLDVLREAQAARSG</sequence>
<dbReference type="AlphaFoldDB" id="M2QDB9"/>
<dbReference type="EMBL" id="MUXN01000002">
    <property type="protein sequence ID" value="OOC08242.1"/>
    <property type="molecule type" value="Genomic_DNA"/>
</dbReference>
<dbReference type="RefSeq" id="WP_005162903.1">
    <property type="nucleotide sequence ID" value="NZ_ANMG01000055.1"/>
</dbReference>
<dbReference type="CDD" id="cd03024">
    <property type="entry name" value="DsbA_FrnE"/>
    <property type="match status" value="1"/>
</dbReference>
<evidence type="ECO:0000313" key="4">
    <source>
        <dbReference type="Proteomes" id="UP000014137"/>
    </source>
</evidence>
<feature type="domain" description="DSBA-like thioredoxin" evidence="1">
    <location>
        <begin position="3"/>
        <end position="203"/>
    </location>
</feature>
<dbReference type="GO" id="GO:0016853">
    <property type="term" value="F:isomerase activity"/>
    <property type="evidence" value="ECO:0007669"/>
    <property type="project" value="UniProtKB-KW"/>
</dbReference>
<dbReference type="EMBL" id="ANMG01000055">
    <property type="protein sequence ID" value="EMD24751.1"/>
    <property type="molecule type" value="Genomic_DNA"/>
</dbReference>
<dbReference type="Proteomes" id="UP000188551">
    <property type="component" value="Unassembled WGS sequence"/>
</dbReference>
<gene>
    <name evidence="3" type="ORF">B0293_05140</name>
    <name evidence="2" type="ORF">C791_5771</name>
</gene>
<dbReference type="SUPFAM" id="SSF52833">
    <property type="entry name" value="Thioredoxin-like"/>
    <property type="match status" value="1"/>
</dbReference>
<proteinExistence type="predicted"/>
<dbReference type="GO" id="GO:0016491">
    <property type="term" value="F:oxidoreductase activity"/>
    <property type="evidence" value="ECO:0007669"/>
    <property type="project" value="InterPro"/>
</dbReference>
<keyword evidence="2" id="KW-0413">Isomerase</keyword>
<evidence type="ECO:0000259" key="1">
    <source>
        <dbReference type="Pfam" id="PF01323"/>
    </source>
</evidence>
<organism evidence="2 4">
    <name type="scientific">Amycolatopsis azurea DSM 43854</name>
    <dbReference type="NCBI Taxonomy" id="1238180"/>
    <lineage>
        <taxon>Bacteria</taxon>
        <taxon>Bacillati</taxon>
        <taxon>Actinomycetota</taxon>
        <taxon>Actinomycetes</taxon>
        <taxon>Pseudonocardiales</taxon>
        <taxon>Pseudonocardiaceae</taxon>
        <taxon>Amycolatopsis</taxon>
    </lineage>
</organism>
<reference evidence="2 4" key="1">
    <citation type="submission" date="2012-10" db="EMBL/GenBank/DDBJ databases">
        <title>Genome assembly of Amycolatopsis azurea DSM 43854.</title>
        <authorList>
            <person name="Khatri I."/>
            <person name="Kaur I."/>
            <person name="Subramanian S."/>
            <person name="Mayilraj S."/>
        </authorList>
    </citation>
    <scope>NUCLEOTIDE SEQUENCE [LARGE SCALE GENOMIC DNA]</scope>
    <source>
        <strain evidence="2 4">DSM 43854</strain>
    </source>
</reference>
<dbReference type="PANTHER" id="PTHR13887">
    <property type="entry name" value="GLUTATHIONE S-TRANSFERASE KAPPA"/>
    <property type="match status" value="1"/>
</dbReference>
<dbReference type="InterPro" id="IPR001853">
    <property type="entry name" value="DSBA-like_thioredoxin_dom"/>
</dbReference>
<dbReference type="PATRIC" id="fig|1238180.3.peg.5687"/>
<comment type="caution">
    <text evidence="2">The sequence shown here is derived from an EMBL/GenBank/DDBJ whole genome shotgun (WGS) entry which is preliminary data.</text>
</comment>
<evidence type="ECO:0000313" key="2">
    <source>
        <dbReference type="EMBL" id="EMD24751.1"/>
    </source>
</evidence>
<dbReference type="Pfam" id="PF01323">
    <property type="entry name" value="DSBA"/>
    <property type="match status" value="1"/>
</dbReference>
<keyword evidence="5" id="KW-1185">Reference proteome</keyword>